<feature type="compositionally biased region" description="Basic and acidic residues" evidence="1">
    <location>
        <begin position="316"/>
        <end position="330"/>
    </location>
</feature>
<feature type="compositionally biased region" description="Basic and acidic residues" evidence="1">
    <location>
        <begin position="340"/>
        <end position="355"/>
    </location>
</feature>
<evidence type="ECO:0000256" key="2">
    <source>
        <dbReference type="SAM" id="SignalP"/>
    </source>
</evidence>
<feature type="compositionally biased region" description="Basic and acidic residues" evidence="1">
    <location>
        <begin position="246"/>
        <end position="256"/>
    </location>
</feature>
<name>A0A8S0ZV01_ARCPL</name>
<reference evidence="3 4" key="1">
    <citation type="submission" date="2020-04" db="EMBL/GenBank/DDBJ databases">
        <authorList>
            <person name="Wallbank WR R."/>
            <person name="Pardo Diaz C."/>
            <person name="Kozak K."/>
            <person name="Martin S."/>
            <person name="Jiggins C."/>
            <person name="Moest M."/>
            <person name="Warren A I."/>
            <person name="Byers J.R.P. K."/>
            <person name="Montejo-Kovacevich G."/>
            <person name="Yen C E."/>
        </authorList>
    </citation>
    <scope>NUCLEOTIDE SEQUENCE [LARGE SCALE GENOMIC DNA]</scope>
</reference>
<dbReference type="AlphaFoldDB" id="A0A8S0ZV01"/>
<proteinExistence type="predicted"/>
<feature type="region of interest" description="Disordered" evidence="1">
    <location>
        <begin position="158"/>
        <end position="393"/>
    </location>
</feature>
<organism evidence="3 4">
    <name type="scientific">Arctia plantaginis</name>
    <name type="common">Wood tiger moth</name>
    <name type="synonym">Phalaena plantaginis</name>
    <dbReference type="NCBI Taxonomy" id="874455"/>
    <lineage>
        <taxon>Eukaryota</taxon>
        <taxon>Metazoa</taxon>
        <taxon>Ecdysozoa</taxon>
        <taxon>Arthropoda</taxon>
        <taxon>Hexapoda</taxon>
        <taxon>Insecta</taxon>
        <taxon>Pterygota</taxon>
        <taxon>Neoptera</taxon>
        <taxon>Endopterygota</taxon>
        <taxon>Lepidoptera</taxon>
        <taxon>Glossata</taxon>
        <taxon>Ditrysia</taxon>
        <taxon>Noctuoidea</taxon>
        <taxon>Erebidae</taxon>
        <taxon>Arctiinae</taxon>
        <taxon>Arctia</taxon>
    </lineage>
</organism>
<feature type="compositionally biased region" description="Basic and acidic residues" evidence="1">
    <location>
        <begin position="428"/>
        <end position="470"/>
    </location>
</feature>
<keyword evidence="4" id="KW-1185">Reference proteome</keyword>
<feature type="compositionally biased region" description="Basic residues" evidence="1">
    <location>
        <begin position="555"/>
        <end position="584"/>
    </location>
</feature>
<feature type="region of interest" description="Disordered" evidence="1">
    <location>
        <begin position="544"/>
        <end position="607"/>
    </location>
</feature>
<dbReference type="Proteomes" id="UP000494106">
    <property type="component" value="Unassembled WGS sequence"/>
</dbReference>
<feature type="compositionally biased region" description="Polar residues" evidence="1">
    <location>
        <begin position="482"/>
        <end position="493"/>
    </location>
</feature>
<protein>
    <recommendedName>
        <fullName evidence="5">Single domain-containing protein</fullName>
    </recommendedName>
</protein>
<evidence type="ECO:0008006" key="5">
    <source>
        <dbReference type="Google" id="ProtNLM"/>
    </source>
</evidence>
<feature type="compositionally biased region" description="Basic and acidic residues" evidence="1">
    <location>
        <begin position="363"/>
        <end position="388"/>
    </location>
</feature>
<feature type="compositionally biased region" description="Basic and acidic residues" evidence="1">
    <location>
        <begin position="269"/>
        <end position="282"/>
    </location>
</feature>
<sequence>MMKTFLTLGLLAVVSASPTSTGNKDVNAQGYKDQYCTDPRTMRKHAAYTEWADAYSCTRHRCQPGGRNLAIYTVGCKRVEAPESAIECEEVVEDTNMQFPFCCTRLRCLVVVRGEVWTRVLGQPWEVLPAAPWSHMYKMKKPPPSDTTFQPKIAEQGPVYELSETESDTSNAEKLPRSARKQAPTDSPDCNEVVPRSSAAAAPAPDIVIALSTNSEKDSHSKRPRDEMNTRRQSNAEKSGIVWQDQAHDSESDTEHKRIRKTTESSVRNFEKEEEREHREGDVPEVEDNAVPTEKTQNPEASEEKFYGNSFVQKDQPQKPSKESHHRDTGLTDIPQNQWSEHEGMDVEPRAHVMELRYTQEPATRRDLQPAREPEPEKERKEEKREKSSNLQALVDAIGSRMKDIENVVQKMSEKVHQTKSPLGAISSEKRHPLVETDFSKRHRVDLDKVVKPKHEQEHDTAKAGEDHYKPRFAIKGHGNKYLQSSTEPTQEQPLFIEDNGNYFSDASNIMRRSNNVPKEPAQSALTYMAPVETHHKSPVHIAMVSDNSEDQERKKKKHNHKKKRSKSHTHKKHQHTEKRKHFNKLASAENDKNTMSAEDSSGLLAK</sequence>
<dbReference type="OrthoDB" id="7458132at2759"/>
<keyword evidence="2" id="KW-0732">Signal</keyword>
<gene>
    <name evidence="3" type="ORF">APLA_LOCUS6866</name>
</gene>
<evidence type="ECO:0000256" key="1">
    <source>
        <dbReference type="SAM" id="MobiDB-lite"/>
    </source>
</evidence>
<feature type="compositionally biased region" description="Basic and acidic residues" evidence="1">
    <location>
        <begin position="215"/>
        <end position="230"/>
    </location>
</feature>
<evidence type="ECO:0000313" key="3">
    <source>
        <dbReference type="EMBL" id="CAB3237353.1"/>
    </source>
</evidence>
<accession>A0A8S0ZV01</accession>
<comment type="caution">
    <text evidence="3">The sequence shown here is derived from an EMBL/GenBank/DDBJ whole genome shotgun (WGS) entry which is preliminary data.</text>
</comment>
<dbReference type="EMBL" id="CADEBC010000489">
    <property type="protein sequence ID" value="CAB3237353.1"/>
    <property type="molecule type" value="Genomic_DNA"/>
</dbReference>
<feature type="region of interest" description="Disordered" evidence="1">
    <location>
        <begin position="412"/>
        <end position="496"/>
    </location>
</feature>
<feature type="chain" id="PRO_5035825826" description="Single domain-containing protein" evidence="2">
    <location>
        <begin position="17"/>
        <end position="607"/>
    </location>
</feature>
<feature type="signal peptide" evidence="2">
    <location>
        <begin position="1"/>
        <end position="16"/>
    </location>
</feature>
<evidence type="ECO:0000313" key="4">
    <source>
        <dbReference type="Proteomes" id="UP000494106"/>
    </source>
</evidence>